<dbReference type="InterPro" id="IPR001537">
    <property type="entry name" value="SpoU_MeTrfase"/>
</dbReference>
<dbReference type="AlphaFoldDB" id="A0A9D2S5R4"/>
<evidence type="ECO:0000256" key="3">
    <source>
        <dbReference type="ARBA" id="ARBA00022679"/>
    </source>
</evidence>
<dbReference type="InterPro" id="IPR029026">
    <property type="entry name" value="tRNA_m1G_MTases_N"/>
</dbReference>
<name>A0A9D2S5R4_9FIRM</name>
<evidence type="ECO:0000313" key="6">
    <source>
        <dbReference type="Proteomes" id="UP000824208"/>
    </source>
</evidence>
<dbReference type="InterPro" id="IPR051259">
    <property type="entry name" value="rRNA_Methyltransferase"/>
</dbReference>
<keyword evidence="3" id="KW-0808">Transferase</keyword>
<evidence type="ECO:0000256" key="2">
    <source>
        <dbReference type="ARBA" id="ARBA00022603"/>
    </source>
</evidence>
<reference evidence="5" key="1">
    <citation type="journal article" date="2021" name="PeerJ">
        <title>Extensive microbial diversity within the chicken gut microbiome revealed by metagenomics and culture.</title>
        <authorList>
            <person name="Gilroy R."/>
            <person name="Ravi A."/>
            <person name="Getino M."/>
            <person name="Pursley I."/>
            <person name="Horton D.L."/>
            <person name="Alikhan N.F."/>
            <person name="Baker D."/>
            <person name="Gharbi K."/>
            <person name="Hall N."/>
            <person name="Watson M."/>
            <person name="Adriaenssens E.M."/>
            <person name="Foster-Nyarko E."/>
            <person name="Jarju S."/>
            <person name="Secka A."/>
            <person name="Antonio M."/>
            <person name="Oren A."/>
            <person name="Chaudhuri R.R."/>
            <person name="La Ragione R."/>
            <person name="Hildebrand F."/>
            <person name="Pallen M.J."/>
        </authorList>
    </citation>
    <scope>NUCLEOTIDE SEQUENCE</scope>
    <source>
        <strain evidence="5">CHK189-11263</strain>
    </source>
</reference>
<dbReference type="SMART" id="SM00967">
    <property type="entry name" value="SpoU_sub_bind"/>
    <property type="match status" value="1"/>
</dbReference>
<sequence length="259" mass="27973">MEEVTSRRNPLAVHIRRLGSERKYRRACGSFLCEGDKLVEEALRWGAEVETLVCTRGSEPPAGLPEGTRLVQVPEELMESLSTVETPQRMLCVCRTPERTLPETLPVGSYLVLDGLQDPGNVGTIWRTADALGAAGVFLLPGCADPFSPKTVRATMGACFRLPAWETNLEELCAGLRGAGIPLYATALRDDTADVRAVDLSRAAVIIGNEGRGVSAPALARCERTLKIPMRPRCESLNAAAAAAVVLWEMARTHESAPH</sequence>
<organism evidence="5 6">
    <name type="scientific">Candidatus Flavonifractor intestinipullorum</name>
    <dbReference type="NCBI Taxonomy" id="2838587"/>
    <lineage>
        <taxon>Bacteria</taxon>
        <taxon>Bacillati</taxon>
        <taxon>Bacillota</taxon>
        <taxon>Clostridia</taxon>
        <taxon>Eubacteriales</taxon>
        <taxon>Oscillospiraceae</taxon>
        <taxon>Flavonifractor</taxon>
    </lineage>
</organism>
<feature type="domain" description="RNA 2-O ribose methyltransferase substrate binding" evidence="4">
    <location>
        <begin position="32"/>
        <end position="100"/>
    </location>
</feature>
<dbReference type="GO" id="GO:0005737">
    <property type="term" value="C:cytoplasm"/>
    <property type="evidence" value="ECO:0007669"/>
    <property type="project" value="UniProtKB-ARBA"/>
</dbReference>
<dbReference type="GO" id="GO:0008173">
    <property type="term" value="F:RNA methyltransferase activity"/>
    <property type="evidence" value="ECO:0007669"/>
    <property type="project" value="InterPro"/>
</dbReference>
<dbReference type="InterPro" id="IPR029064">
    <property type="entry name" value="Ribosomal_eL30-like_sf"/>
</dbReference>
<dbReference type="GO" id="GO:0006396">
    <property type="term" value="P:RNA processing"/>
    <property type="evidence" value="ECO:0007669"/>
    <property type="project" value="InterPro"/>
</dbReference>
<dbReference type="SUPFAM" id="SSF75217">
    <property type="entry name" value="alpha/beta knot"/>
    <property type="match status" value="1"/>
</dbReference>
<dbReference type="GO" id="GO:0003723">
    <property type="term" value="F:RNA binding"/>
    <property type="evidence" value="ECO:0007669"/>
    <property type="project" value="InterPro"/>
</dbReference>
<dbReference type="Gene3D" id="3.30.1330.30">
    <property type="match status" value="1"/>
</dbReference>
<accession>A0A9D2S5R4</accession>
<evidence type="ECO:0000256" key="1">
    <source>
        <dbReference type="ARBA" id="ARBA00007228"/>
    </source>
</evidence>
<dbReference type="InterPro" id="IPR029028">
    <property type="entry name" value="Alpha/beta_knot_MTases"/>
</dbReference>
<dbReference type="SUPFAM" id="SSF55315">
    <property type="entry name" value="L30e-like"/>
    <property type="match status" value="1"/>
</dbReference>
<dbReference type="CDD" id="cd18095">
    <property type="entry name" value="SpoU-like_rRNA-MTase"/>
    <property type="match status" value="1"/>
</dbReference>
<dbReference type="PANTHER" id="PTHR43191:SF2">
    <property type="entry name" value="RRNA METHYLTRANSFERASE 3, MITOCHONDRIAL"/>
    <property type="match status" value="1"/>
</dbReference>
<dbReference type="InterPro" id="IPR013123">
    <property type="entry name" value="SpoU_subst-bd"/>
</dbReference>
<comment type="caution">
    <text evidence="5">The sequence shown here is derived from an EMBL/GenBank/DDBJ whole genome shotgun (WGS) entry which is preliminary data.</text>
</comment>
<dbReference type="Gene3D" id="3.40.1280.10">
    <property type="match status" value="1"/>
</dbReference>
<dbReference type="InterPro" id="IPR053888">
    <property type="entry name" value="MRM3-like_sub_bind"/>
</dbReference>
<evidence type="ECO:0000259" key="4">
    <source>
        <dbReference type="SMART" id="SM00967"/>
    </source>
</evidence>
<gene>
    <name evidence="5" type="ORF">H9714_10620</name>
</gene>
<proteinExistence type="inferred from homology"/>
<protein>
    <submittedName>
        <fullName evidence="5">RNA methyltransferase</fullName>
    </submittedName>
</protein>
<dbReference type="Pfam" id="PF22435">
    <property type="entry name" value="MRM3-like_sub_bind"/>
    <property type="match status" value="1"/>
</dbReference>
<dbReference type="EMBL" id="DWYC01000092">
    <property type="protein sequence ID" value="HJB57988.1"/>
    <property type="molecule type" value="Genomic_DNA"/>
</dbReference>
<dbReference type="Pfam" id="PF00588">
    <property type="entry name" value="SpoU_methylase"/>
    <property type="match status" value="1"/>
</dbReference>
<dbReference type="PANTHER" id="PTHR43191">
    <property type="entry name" value="RRNA METHYLTRANSFERASE 3"/>
    <property type="match status" value="1"/>
</dbReference>
<reference evidence="5" key="2">
    <citation type="submission" date="2021-04" db="EMBL/GenBank/DDBJ databases">
        <authorList>
            <person name="Gilroy R."/>
        </authorList>
    </citation>
    <scope>NUCLEOTIDE SEQUENCE</scope>
    <source>
        <strain evidence="5">CHK189-11263</strain>
    </source>
</reference>
<keyword evidence="2 5" id="KW-0489">Methyltransferase</keyword>
<dbReference type="Proteomes" id="UP000824208">
    <property type="component" value="Unassembled WGS sequence"/>
</dbReference>
<comment type="similarity">
    <text evidence="1">Belongs to the class IV-like SAM-binding methyltransferase superfamily. RNA methyltransferase TrmH family.</text>
</comment>
<dbReference type="GO" id="GO:0032259">
    <property type="term" value="P:methylation"/>
    <property type="evidence" value="ECO:0007669"/>
    <property type="project" value="UniProtKB-KW"/>
</dbReference>
<evidence type="ECO:0000313" key="5">
    <source>
        <dbReference type="EMBL" id="HJB57988.1"/>
    </source>
</evidence>